<keyword evidence="7" id="KW-1185">Reference proteome</keyword>
<dbReference type="GO" id="GO:0005938">
    <property type="term" value="C:cell cortex"/>
    <property type="evidence" value="ECO:0007669"/>
    <property type="project" value="GOC"/>
</dbReference>
<evidence type="ECO:0000256" key="2">
    <source>
        <dbReference type="PROSITE-ProRule" id="PRU00192"/>
    </source>
</evidence>
<keyword evidence="4" id="KW-1133">Transmembrane helix</keyword>
<dbReference type="FunCoup" id="G0VAT6">
    <property type="interactions" value="228"/>
</dbReference>
<feature type="region of interest" description="Disordered" evidence="3">
    <location>
        <begin position="317"/>
        <end position="392"/>
    </location>
</feature>
<protein>
    <recommendedName>
        <fullName evidence="5">SH3 domain-containing protein</fullName>
    </recommendedName>
</protein>
<evidence type="ECO:0000259" key="5">
    <source>
        <dbReference type="PROSITE" id="PS50002"/>
    </source>
</evidence>
<organism evidence="6 7">
    <name type="scientific">Naumovozyma castellii</name>
    <name type="common">Yeast</name>
    <name type="synonym">Saccharomyces castellii</name>
    <dbReference type="NCBI Taxonomy" id="27288"/>
    <lineage>
        <taxon>Eukaryota</taxon>
        <taxon>Fungi</taxon>
        <taxon>Dikarya</taxon>
        <taxon>Ascomycota</taxon>
        <taxon>Saccharomycotina</taxon>
        <taxon>Saccharomycetes</taxon>
        <taxon>Saccharomycetales</taxon>
        <taxon>Saccharomycetaceae</taxon>
        <taxon>Naumovozyma</taxon>
    </lineage>
</organism>
<evidence type="ECO:0000256" key="4">
    <source>
        <dbReference type="SAM" id="Phobius"/>
    </source>
</evidence>
<dbReference type="InterPro" id="IPR001452">
    <property type="entry name" value="SH3_domain"/>
</dbReference>
<proteinExistence type="predicted"/>
<dbReference type="GO" id="GO:0000755">
    <property type="term" value="P:cytogamy"/>
    <property type="evidence" value="ECO:0007669"/>
    <property type="project" value="EnsemblFungi"/>
</dbReference>
<evidence type="ECO:0000313" key="6">
    <source>
        <dbReference type="EMBL" id="CCC68963.1"/>
    </source>
</evidence>
<name>G0VAT6_NAUCA</name>
<dbReference type="GO" id="GO:0032065">
    <property type="term" value="P:maintenance of protein location in cell cortex"/>
    <property type="evidence" value="ECO:0007669"/>
    <property type="project" value="EnsemblFungi"/>
</dbReference>
<feature type="domain" description="SH3" evidence="5">
    <location>
        <begin position="413"/>
        <end position="495"/>
    </location>
</feature>
<dbReference type="OrthoDB" id="5340910at2759"/>
<dbReference type="PROSITE" id="PS50002">
    <property type="entry name" value="SH3"/>
    <property type="match status" value="1"/>
</dbReference>
<dbReference type="Proteomes" id="UP000001640">
    <property type="component" value="Chromosome 2"/>
</dbReference>
<dbReference type="GO" id="GO:0043332">
    <property type="term" value="C:mating projection tip"/>
    <property type="evidence" value="ECO:0007669"/>
    <property type="project" value="EnsemblFungi"/>
</dbReference>
<feature type="compositionally biased region" description="Basic residues" evidence="3">
    <location>
        <begin position="378"/>
        <end position="392"/>
    </location>
</feature>
<feature type="compositionally biased region" description="Polar residues" evidence="3">
    <location>
        <begin position="319"/>
        <end position="333"/>
    </location>
</feature>
<keyword evidence="4" id="KW-0812">Transmembrane</keyword>
<dbReference type="SUPFAM" id="SSF50044">
    <property type="entry name" value="SH3-domain"/>
    <property type="match status" value="1"/>
</dbReference>
<dbReference type="AlphaFoldDB" id="G0VAT6"/>
<dbReference type="GO" id="GO:0005886">
    <property type="term" value="C:plasma membrane"/>
    <property type="evidence" value="ECO:0007669"/>
    <property type="project" value="EnsemblFungi"/>
</dbReference>
<dbReference type="InterPro" id="IPR036028">
    <property type="entry name" value="SH3-like_dom_sf"/>
</dbReference>
<dbReference type="OMA" id="HTDGWCL"/>
<evidence type="ECO:0000256" key="1">
    <source>
        <dbReference type="ARBA" id="ARBA00022443"/>
    </source>
</evidence>
<dbReference type="eggNOG" id="ENOG502QVI6">
    <property type="taxonomic scope" value="Eukaryota"/>
</dbReference>
<evidence type="ECO:0000256" key="3">
    <source>
        <dbReference type="SAM" id="MobiDB-lite"/>
    </source>
</evidence>
<dbReference type="HOGENOM" id="CLU_040701_0_0_1"/>
<reference key="2">
    <citation type="submission" date="2011-08" db="EMBL/GenBank/DDBJ databases">
        <title>Genome sequence of Naumovozyma castellii.</title>
        <authorList>
            <person name="Gordon J.L."/>
            <person name="Armisen D."/>
            <person name="Proux-Wera E."/>
            <person name="OhEigeartaigh S.S."/>
            <person name="Byrne K.P."/>
            <person name="Wolfe K.H."/>
        </authorList>
    </citation>
    <scope>NUCLEOTIDE SEQUENCE</scope>
    <source>
        <strain>Type strain:CBS 4309</strain>
    </source>
</reference>
<keyword evidence="1 2" id="KW-0728">SH3 domain</keyword>
<gene>
    <name evidence="6" type="primary">NCAS0B08790</name>
    <name evidence="6" type="ordered locus">NCAS_0B08790</name>
</gene>
<dbReference type="RefSeq" id="XP_003675333.1">
    <property type="nucleotide sequence ID" value="XM_003675285.1"/>
</dbReference>
<feature type="transmembrane region" description="Helical" evidence="4">
    <location>
        <begin position="66"/>
        <end position="90"/>
    </location>
</feature>
<dbReference type="Gene3D" id="2.30.30.40">
    <property type="entry name" value="SH3 Domains"/>
    <property type="match status" value="1"/>
</dbReference>
<accession>G0VAT6</accession>
<reference evidence="6 7" key="1">
    <citation type="journal article" date="2011" name="Proc. Natl. Acad. Sci. U.S.A.">
        <title>Evolutionary erosion of yeast sex chromosomes by mating-type switching accidents.</title>
        <authorList>
            <person name="Gordon J.L."/>
            <person name="Armisen D."/>
            <person name="Proux-Wera E."/>
            <person name="Oheigeartaigh S.S."/>
            <person name="Byrne K.P."/>
            <person name="Wolfe K.H."/>
        </authorList>
    </citation>
    <scope>NUCLEOTIDE SEQUENCE [LARGE SCALE GENOMIC DNA]</scope>
    <source>
        <strain evidence="7">ATCC 76901 / BCRC 22586 / CBS 4309 / NBRC 1992 / NRRL Y-12630</strain>
    </source>
</reference>
<sequence length="495" mass="55712">MSRTTEKNSMPSKTVLTSISLGSLSRTVKETTLSTIATTNTNTLNTHLILPNVAGEQTKSTSGKTIGLSIGLPVGIFTFALLAFLVYFYIRKNSILRATSPISPYFTSKEGDSNQDHGNWLMNKLYGKNFSEKRADNLIENTWPIGDGSPARIHYKISSKLPKHILTPQKAFVQRPFSSKSLSMEEEKADTFLYCKPPNIAHMGSKLEISKDKDDNTTFKSASKGKWKYESPLSSWFLRSSTYFRDQNGSTSTTNLSNSDNENIFPTKQLKHLKILSHVSKSYLSDAHLGKQVVEDESSPMLEKFNNRGFDLEMEGNKRNITPTSFDNPSSHSTEGEQRPNSAIYGTISSQTLTLPKRSKNESRNKGNPAIQIDPKIKSHSKRKKRRQSKLRKHLEYLSNLKPLPSIPHDTPENNQICKVIQRYDSKLTDEIDIHIGEYVKILATHTDGWCLVEKCSRDGDVFSLPDPSTFSKIELTKYLNENRGIVPGDCLMDF</sequence>
<keyword evidence="4" id="KW-0472">Membrane</keyword>
<dbReference type="KEGG" id="ncs:NCAS_0B08790"/>
<dbReference type="GeneID" id="96902519"/>
<dbReference type="EMBL" id="HE576753">
    <property type="protein sequence ID" value="CCC68963.1"/>
    <property type="molecule type" value="Genomic_DNA"/>
</dbReference>
<dbReference type="InParanoid" id="G0VAT6"/>
<evidence type="ECO:0000313" key="7">
    <source>
        <dbReference type="Proteomes" id="UP000001640"/>
    </source>
</evidence>